<dbReference type="STRING" id="296218.AWN68_10960"/>
<comment type="caution">
    <text evidence="1">The sequence shown here is derived from an EMBL/GenBank/DDBJ whole genome shotgun (WGS) entry which is preliminary data.</text>
</comment>
<dbReference type="AlphaFoldDB" id="A0A150X3A8"/>
<protein>
    <submittedName>
        <fullName evidence="1">Uncharacterized protein</fullName>
    </submittedName>
</protein>
<proteinExistence type="predicted"/>
<keyword evidence="2" id="KW-1185">Reference proteome</keyword>
<reference evidence="1 2" key="1">
    <citation type="submission" date="2016-01" db="EMBL/GenBank/DDBJ databases">
        <title>Genome sequencing of Roseivirga echinicomitans KMM 6058.</title>
        <authorList>
            <person name="Selvaratnam C."/>
            <person name="Thevarajoo S."/>
            <person name="Goh K.M."/>
            <person name="Ee R."/>
            <person name="Chan K.-G."/>
            <person name="Chong C.S."/>
        </authorList>
    </citation>
    <scope>NUCLEOTIDE SEQUENCE [LARGE SCALE GENOMIC DNA]</scope>
    <source>
        <strain evidence="1 2">KMM 6058</strain>
    </source>
</reference>
<accession>A0A150X3A8</accession>
<dbReference type="EMBL" id="LRDB01000050">
    <property type="protein sequence ID" value="KYG73193.1"/>
    <property type="molecule type" value="Genomic_DNA"/>
</dbReference>
<gene>
    <name evidence="1" type="ORF">AWN68_10960</name>
</gene>
<organism evidence="1 2">
    <name type="scientific">Roseivirga echinicomitans</name>
    <dbReference type="NCBI Taxonomy" id="296218"/>
    <lineage>
        <taxon>Bacteria</taxon>
        <taxon>Pseudomonadati</taxon>
        <taxon>Bacteroidota</taxon>
        <taxon>Cytophagia</taxon>
        <taxon>Cytophagales</taxon>
        <taxon>Roseivirgaceae</taxon>
        <taxon>Roseivirga</taxon>
    </lineage>
</organism>
<sequence>MKLLVCMLLLFVVTKSIISQDSLTISSCLLKTKPTTLGWEKSLNQLEKELTNSKVLNKRKKKDYRKLLSLAKFKKLKLKPEYYTITEYINPDNYSHCSPNSIIENTNEEARTVFLYTVYAALSQKIATINLTVFEDGNIQIEGLESSIDDFKERILNEISKRDVPKEKIVFNLSVNPEMRMGMLIDIQTIITEIGVGRIYYRDLKIDKR</sequence>
<evidence type="ECO:0000313" key="1">
    <source>
        <dbReference type="EMBL" id="KYG73193.1"/>
    </source>
</evidence>
<dbReference type="Proteomes" id="UP000075615">
    <property type="component" value="Unassembled WGS sequence"/>
</dbReference>
<name>A0A150X3A8_9BACT</name>
<evidence type="ECO:0000313" key="2">
    <source>
        <dbReference type="Proteomes" id="UP000075615"/>
    </source>
</evidence>